<dbReference type="RefSeq" id="WP_003413709.1">
    <property type="nucleotide sequence ID" value="NZ_APKD01000053.1"/>
</dbReference>
<gene>
    <name evidence="2" type="ORF">MORY_14234</name>
</gene>
<dbReference type="AlphaFoldDB" id="A0A829C7U2"/>
<dbReference type="Proteomes" id="UP000012070">
    <property type="component" value="Unassembled WGS sequence"/>
</dbReference>
<reference evidence="3" key="2">
    <citation type="submission" date="2013-04" db="EMBL/GenBank/DDBJ databases">
        <title>Non-Mycobacterium tuberculosis sensu stricto in a globally representative population.</title>
        <authorList>
            <person name="Stone M.J."/>
            <person name="Brown T.J."/>
            <person name="Drobniewski F.A."/>
        </authorList>
    </citation>
    <scope>NUCLEOTIDE SEQUENCE [LARGE SCALE GENOMIC DNA]</scope>
    <source>
        <strain evidence="3">112400015</strain>
    </source>
</reference>
<comment type="caution">
    <text evidence="2">The sequence shown here is derived from an EMBL/GenBank/DDBJ whole genome shotgun (WGS) entry which is preliminary data.</text>
</comment>
<protein>
    <submittedName>
        <fullName evidence="2">Uncharacterized protein</fullName>
    </submittedName>
</protein>
<evidence type="ECO:0000313" key="2">
    <source>
        <dbReference type="EMBL" id="EMT35107.1"/>
    </source>
</evidence>
<proteinExistence type="predicted"/>
<feature type="compositionally biased region" description="Polar residues" evidence="1">
    <location>
        <begin position="19"/>
        <end position="43"/>
    </location>
</feature>
<name>A0A829C7U2_9MYCO</name>
<feature type="region of interest" description="Disordered" evidence="1">
    <location>
        <begin position="18"/>
        <end position="43"/>
    </location>
</feature>
<reference evidence="2 3" key="1">
    <citation type="submission" date="2013-03" db="EMBL/GenBank/DDBJ databases">
        <authorList>
            <person name="Casali N."/>
            <person name="Drobniewski F.A."/>
        </authorList>
    </citation>
    <scope>NUCLEOTIDE SEQUENCE [LARGE SCALE GENOMIC DNA]</scope>
    <source>
        <strain evidence="2 3">112400015</strain>
    </source>
</reference>
<evidence type="ECO:0000256" key="1">
    <source>
        <dbReference type="SAM" id="MobiDB-lite"/>
    </source>
</evidence>
<sequence>MPFTTRDVQASLMRIPAPASNTTGLTETSRLTVDKVTTSPAPA</sequence>
<accession>A0A829C7U2</accession>
<evidence type="ECO:0000313" key="3">
    <source>
        <dbReference type="Proteomes" id="UP000012070"/>
    </source>
</evidence>
<dbReference type="GeneID" id="87624306"/>
<organism evidence="2 3">
    <name type="scientific">Mycobacterium orygis 112400015</name>
    <dbReference type="NCBI Taxonomy" id="1305739"/>
    <lineage>
        <taxon>Bacteria</taxon>
        <taxon>Bacillati</taxon>
        <taxon>Actinomycetota</taxon>
        <taxon>Actinomycetes</taxon>
        <taxon>Mycobacteriales</taxon>
        <taxon>Mycobacteriaceae</taxon>
        <taxon>Mycobacterium</taxon>
        <taxon>Mycobacterium tuberculosis complex</taxon>
    </lineage>
</organism>
<dbReference type="EMBL" id="APKD01000053">
    <property type="protein sequence ID" value="EMT35107.1"/>
    <property type="molecule type" value="Genomic_DNA"/>
</dbReference>